<dbReference type="Gene3D" id="2.70.98.60">
    <property type="entry name" value="alpha-galactosidase from lactobacil brevis"/>
    <property type="match status" value="1"/>
</dbReference>
<dbReference type="PIRSF" id="PIRSF005536">
    <property type="entry name" value="Agal"/>
    <property type="match status" value="1"/>
</dbReference>
<dbReference type="GO" id="GO:0004557">
    <property type="term" value="F:alpha-galactosidase activity"/>
    <property type="evidence" value="ECO:0007669"/>
    <property type="project" value="UniProtKB-EC"/>
</dbReference>
<dbReference type="Gene3D" id="3.20.20.70">
    <property type="entry name" value="Aldolase class I"/>
    <property type="match status" value="1"/>
</dbReference>
<proteinExistence type="inferred from homology"/>
<keyword evidence="3 5" id="KW-0378">Hydrolase</keyword>
<dbReference type="InterPro" id="IPR000111">
    <property type="entry name" value="Glyco_hydro_27/36_CS"/>
</dbReference>
<accession>A0ABW7ZXB3</accession>
<dbReference type="Pfam" id="PF16874">
    <property type="entry name" value="Glyco_hydro_36C"/>
    <property type="match status" value="1"/>
</dbReference>
<evidence type="ECO:0000256" key="2">
    <source>
        <dbReference type="ARBA" id="ARBA00012755"/>
    </source>
</evidence>
<dbReference type="PRINTS" id="PR00743">
    <property type="entry name" value="GLHYDRLASE36"/>
</dbReference>
<dbReference type="Proteomes" id="UP001612928">
    <property type="component" value="Unassembled WGS sequence"/>
</dbReference>
<name>A0ABW7ZXB3_9ACTN</name>
<dbReference type="InterPro" id="IPR002252">
    <property type="entry name" value="Glyco_hydro_36"/>
</dbReference>
<dbReference type="RefSeq" id="WP_397018713.1">
    <property type="nucleotide sequence ID" value="NZ_JBITMB010000001.1"/>
</dbReference>
<evidence type="ECO:0000259" key="6">
    <source>
        <dbReference type="Pfam" id="PF16874"/>
    </source>
</evidence>
<dbReference type="InterPro" id="IPR031704">
    <property type="entry name" value="Glyco_hydro_36_N"/>
</dbReference>
<evidence type="ECO:0000259" key="7">
    <source>
        <dbReference type="Pfam" id="PF16875"/>
    </source>
</evidence>
<evidence type="ECO:0000256" key="5">
    <source>
        <dbReference type="PIRNR" id="PIRNR005536"/>
    </source>
</evidence>
<dbReference type="Pfam" id="PF02065">
    <property type="entry name" value="Melibiase"/>
    <property type="match status" value="1"/>
</dbReference>
<dbReference type="InterPro" id="IPR013780">
    <property type="entry name" value="Glyco_hydro_b"/>
</dbReference>
<dbReference type="InterPro" id="IPR050985">
    <property type="entry name" value="Alpha-glycosidase_related"/>
</dbReference>
<dbReference type="PANTHER" id="PTHR43053">
    <property type="entry name" value="GLYCOSIDASE FAMILY 31"/>
    <property type="match status" value="1"/>
</dbReference>
<organism evidence="8 9">
    <name type="scientific">Nonomuraea indica</name>
    <dbReference type="NCBI Taxonomy" id="1581193"/>
    <lineage>
        <taxon>Bacteria</taxon>
        <taxon>Bacillati</taxon>
        <taxon>Actinomycetota</taxon>
        <taxon>Actinomycetes</taxon>
        <taxon>Streptosporangiales</taxon>
        <taxon>Streptosporangiaceae</taxon>
        <taxon>Nonomuraea</taxon>
    </lineage>
</organism>
<feature type="domain" description="Glycosyl hydrolase family 36 C-terminal" evidence="6">
    <location>
        <begin position="643"/>
        <end position="732"/>
    </location>
</feature>
<reference evidence="8 9" key="1">
    <citation type="submission" date="2024-10" db="EMBL/GenBank/DDBJ databases">
        <title>The Natural Products Discovery Center: Release of the First 8490 Sequenced Strains for Exploring Actinobacteria Biosynthetic Diversity.</title>
        <authorList>
            <person name="Kalkreuter E."/>
            <person name="Kautsar S.A."/>
            <person name="Yang D."/>
            <person name="Bader C.D."/>
            <person name="Teijaro C.N."/>
            <person name="Fluegel L."/>
            <person name="Davis C.M."/>
            <person name="Simpson J.R."/>
            <person name="Lauterbach L."/>
            <person name="Steele A.D."/>
            <person name="Gui C."/>
            <person name="Meng S."/>
            <person name="Li G."/>
            <person name="Viehrig K."/>
            <person name="Ye F."/>
            <person name="Su P."/>
            <person name="Kiefer A.F."/>
            <person name="Nichols A."/>
            <person name="Cepeda A.J."/>
            <person name="Yan W."/>
            <person name="Fan B."/>
            <person name="Jiang Y."/>
            <person name="Adhikari A."/>
            <person name="Zheng C.-J."/>
            <person name="Schuster L."/>
            <person name="Cowan T.M."/>
            <person name="Smanski M.J."/>
            <person name="Chevrette M.G."/>
            <person name="De Carvalho L.P.S."/>
            <person name="Shen B."/>
        </authorList>
    </citation>
    <scope>NUCLEOTIDE SEQUENCE [LARGE SCALE GENOMIC DNA]</scope>
    <source>
        <strain evidence="8 9">NPDC049503</strain>
    </source>
</reference>
<dbReference type="InterPro" id="IPR013785">
    <property type="entry name" value="Aldolase_TIM"/>
</dbReference>
<evidence type="ECO:0000256" key="4">
    <source>
        <dbReference type="ARBA" id="ARBA00023295"/>
    </source>
</evidence>
<keyword evidence="9" id="KW-1185">Reference proteome</keyword>
<dbReference type="CDD" id="cd14791">
    <property type="entry name" value="GH36"/>
    <property type="match status" value="1"/>
</dbReference>
<gene>
    <name evidence="8" type="ORF">ACIBP5_04355</name>
</gene>
<protein>
    <recommendedName>
        <fullName evidence="2 5">Alpha-galactosidase</fullName>
        <ecNumber evidence="2 5">3.2.1.22</ecNumber>
    </recommendedName>
</protein>
<dbReference type="InterPro" id="IPR031705">
    <property type="entry name" value="Glyco_hydro_36_C"/>
</dbReference>
<feature type="domain" description="Glycosyl hydrolase family 36 N-terminal" evidence="7">
    <location>
        <begin position="37"/>
        <end position="282"/>
    </location>
</feature>
<dbReference type="Pfam" id="PF16875">
    <property type="entry name" value="Glyco_hydro_36N"/>
    <property type="match status" value="1"/>
</dbReference>
<dbReference type="PROSITE" id="PS00512">
    <property type="entry name" value="ALPHA_GALACTOSIDASE"/>
    <property type="match status" value="1"/>
</dbReference>
<evidence type="ECO:0000313" key="9">
    <source>
        <dbReference type="Proteomes" id="UP001612928"/>
    </source>
</evidence>
<dbReference type="EC" id="3.2.1.22" evidence="2 5"/>
<dbReference type="InterPro" id="IPR017853">
    <property type="entry name" value="GH"/>
</dbReference>
<dbReference type="SUPFAM" id="SSF51445">
    <property type="entry name" value="(Trans)glycosidases"/>
    <property type="match status" value="1"/>
</dbReference>
<evidence type="ECO:0000256" key="1">
    <source>
        <dbReference type="ARBA" id="ARBA00001255"/>
    </source>
</evidence>
<dbReference type="InterPro" id="IPR038417">
    <property type="entry name" value="Alpga-gal_N_sf"/>
</dbReference>
<dbReference type="Gene3D" id="2.60.40.1180">
    <property type="entry name" value="Golgi alpha-mannosidase II"/>
    <property type="match status" value="1"/>
</dbReference>
<comment type="catalytic activity">
    <reaction evidence="1 5">
        <text>Hydrolysis of terminal, non-reducing alpha-D-galactose residues in alpha-D-galactosides, including galactose oligosaccharides, galactomannans and galactolipids.</text>
        <dbReference type="EC" id="3.2.1.22"/>
    </reaction>
</comment>
<evidence type="ECO:0000313" key="8">
    <source>
        <dbReference type="EMBL" id="MFI7439179.1"/>
    </source>
</evidence>
<keyword evidence="4 5" id="KW-0326">Glycosidase</keyword>
<dbReference type="EMBL" id="JBITMB010000001">
    <property type="protein sequence ID" value="MFI7439179.1"/>
    <property type="molecule type" value="Genomic_DNA"/>
</dbReference>
<dbReference type="PANTHER" id="PTHR43053:SF3">
    <property type="entry name" value="ALPHA-GALACTOSIDASE C-RELATED"/>
    <property type="match status" value="1"/>
</dbReference>
<comment type="similarity">
    <text evidence="5">Belongs to the glycosyl hydrolase.</text>
</comment>
<comment type="caution">
    <text evidence="8">The sequence shown here is derived from an EMBL/GenBank/DDBJ whole genome shotgun (WGS) entry which is preliminary data.</text>
</comment>
<sequence>MPITPLDEHGHRWAVTTPASTYLISVEIDPVTGEAAPQQKYWGPRLPVEAARQAVTASGGPATPEGARRHVSSFSTPGEIEELLPVDGGTRWGSPSLQVSFDDVRSLELHHAGSSVHDEGGGAERLDVVLRDACHPFEVVLSVRAREDTDVIERWTTVRHLAGREPVTVGITRLDSGSWFVPDASAYRYSGVFGAWAEEFQLQRGPLPVGELVFTSRQGITSHQANPWIMIDAGEAVEEHGEVWGVALAWSGSWRLTTTHRPEGGVSVSAGFGHDGLRWTLEPGTELSTPPVLGLYTGGGFGAASRSWHDYTRRHVLPVTGEERPVLYNSWEATWFDVTEGGQLALARQAAAIGVELFVVDDGWFGDRDDDTRSLGDWWPHRKRFPHGLRSLMDGIRGLGMRAGLWVEPEMVNADSELYRAHPDWILRMDRRRRDEKRQQLVLNFARDDVREWAFGWLDALVTELDLDYLKWDMNRPFTQAGWPELGAAQDRLWIDFTRNVYEVMARLRQAHPGLRIESCSGGGGRVDLGILRHTDEFWPSDNTDARDRQAIQHGFSQLYPPNTMSAWVTDSPNPSTDRLMPLRYRFHVAMAGVLGIGGDLTTWSAAELAEAAELVEQYKSVRRVVQHGRLYRLAGTPGRERSAVQYVLGDEVVALVYNPAGEAKRGPRRLRLAGLDPAARYEVVLGGDPAGAAPGRLVQGSQWYGSALMAVGIRPAAWEPVGADHRSDLVALRRVRS</sequence>
<evidence type="ECO:0000256" key="3">
    <source>
        <dbReference type="ARBA" id="ARBA00022801"/>
    </source>
</evidence>